<feature type="region of interest" description="Disordered" evidence="1">
    <location>
        <begin position="37"/>
        <end position="56"/>
    </location>
</feature>
<dbReference type="AlphaFoldDB" id="A0AAN7BT11"/>
<evidence type="ECO:0000313" key="3">
    <source>
        <dbReference type="Proteomes" id="UP001301958"/>
    </source>
</evidence>
<gene>
    <name evidence="2" type="ORF">QBC38DRAFT_133607</name>
</gene>
<keyword evidence="3" id="KW-1185">Reference proteome</keyword>
<evidence type="ECO:0008006" key="4">
    <source>
        <dbReference type="Google" id="ProtNLM"/>
    </source>
</evidence>
<sequence length="474" mass="53626">MDDPGFVDVAPDGDVVLEVTFDTSKETLKLARKAAPRLGQKGLKAEQTGQQPPPPVLKARVKQRYRVQLDVLKQNSRYFNTLLNDTRFSEGRSIEAAFQQLSLKGVKPAEADPNDLPVVNIHEDDEASQSAGQEIVFGDLLRVLHRKPIVTKPVSMHYLALIAVLADRFDCTTIVSRWLKVLRYKWPDTKPRASTSKDDGPALTKASEDTLRQKILVSWLLDDPPRFEASTHYLVIFGSRKWAAVSEEEEQAEAGKETIPSSAWWHLPEGLEEELLYRRECILNTVFSIQRHFISLYSSRAKIQCQRGYDNSISCDAFQLGEMIRFFSSKGLLFLVDGSPSSLDAIKDFATVDINHIIAIYKQCPSYQIDKNHTNCGLRTQMAPILRFMEARLLSSAVAISRNDWATNRQSASWSSIKTEKGLECLWRRDQRLEYDGIMGAGSMTRDLFTADKWDWTPLSNEGIGRSFGNMRFA</sequence>
<dbReference type="Proteomes" id="UP001301958">
    <property type="component" value="Unassembled WGS sequence"/>
</dbReference>
<comment type="caution">
    <text evidence="2">The sequence shown here is derived from an EMBL/GenBank/DDBJ whole genome shotgun (WGS) entry which is preliminary data.</text>
</comment>
<evidence type="ECO:0000256" key="1">
    <source>
        <dbReference type="SAM" id="MobiDB-lite"/>
    </source>
</evidence>
<proteinExistence type="predicted"/>
<reference evidence="2" key="2">
    <citation type="submission" date="2023-05" db="EMBL/GenBank/DDBJ databases">
        <authorList>
            <consortium name="Lawrence Berkeley National Laboratory"/>
            <person name="Steindorff A."/>
            <person name="Hensen N."/>
            <person name="Bonometti L."/>
            <person name="Westerberg I."/>
            <person name="Brannstrom I.O."/>
            <person name="Guillou S."/>
            <person name="Cros-Aarteil S."/>
            <person name="Calhoun S."/>
            <person name="Haridas S."/>
            <person name="Kuo A."/>
            <person name="Mondo S."/>
            <person name="Pangilinan J."/>
            <person name="Riley R."/>
            <person name="Labutti K."/>
            <person name="Andreopoulos B."/>
            <person name="Lipzen A."/>
            <person name="Chen C."/>
            <person name="Yanf M."/>
            <person name="Daum C."/>
            <person name="Ng V."/>
            <person name="Clum A."/>
            <person name="Ohm R."/>
            <person name="Martin F."/>
            <person name="Silar P."/>
            <person name="Natvig D."/>
            <person name="Lalanne C."/>
            <person name="Gautier V."/>
            <person name="Ament-Velasquez S.L."/>
            <person name="Kruys A."/>
            <person name="Hutchinson M.I."/>
            <person name="Powell A.J."/>
            <person name="Barry K."/>
            <person name="Miller A.N."/>
            <person name="Grigoriev I.V."/>
            <person name="Debuchy R."/>
            <person name="Gladieux P."/>
            <person name="Thoren M.H."/>
            <person name="Johannesson H."/>
        </authorList>
    </citation>
    <scope>NUCLEOTIDE SEQUENCE</scope>
    <source>
        <strain evidence="2">CBS 990.96</strain>
    </source>
</reference>
<evidence type="ECO:0000313" key="2">
    <source>
        <dbReference type="EMBL" id="KAK4228990.1"/>
    </source>
</evidence>
<accession>A0AAN7BT11</accession>
<organism evidence="2 3">
    <name type="scientific">Podospora fimiseda</name>
    <dbReference type="NCBI Taxonomy" id="252190"/>
    <lineage>
        <taxon>Eukaryota</taxon>
        <taxon>Fungi</taxon>
        <taxon>Dikarya</taxon>
        <taxon>Ascomycota</taxon>
        <taxon>Pezizomycotina</taxon>
        <taxon>Sordariomycetes</taxon>
        <taxon>Sordariomycetidae</taxon>
        <taxon>Sordariales</taxon>
        <taxon>Podosporaceae</taxon>
        <taxon>Podospora</taxon>
    </lineage>
</organism>
<protein>
    <recommendedName>
        <fullName evidence="4">Hydroxyproline-rich glyco protein</fullName>
    </recommendedName>
</protein>
<dbReference type="EMBL" id="MU865313">
    <property type="protein sequence ID" value="KAK4228990.1"/>
    <property type="molecule type" value="Genomic_DNA"/>
</dbReference>
<name>A0AAN7BT11_9PEZI</name>
<reference evidence="2" key="1">
    <citation type="journal article" date="2023" name="Mol. Phylogenet. Evol.">
        <title>Genome-scale phylogeny and comparative genomics of the fungal order Sordariales.</title>
        <authorList>
            <person name="Hensen N."/>
            <person name="Bonometti L."/>
            <person name="Westerberg I."/>
            <person name="Brannstrom I.O."/>
            <person name="Guillou S."/>
            <person name="Cros-Aarteil S."/>
            <person name="Calhoun S."/>
            <person name="Haridas S."/>
            <person name="Kuo A."/>
            <person name="Mondo S."/>
            <person name="Pangilinan J."/>
            <person name="Riley R."/>
            <person name="LaButti K."/>
            <person name="Andreopoulos B."/>
            <person name="Lipzen A."/>
            <person name="Chen C."/>
            <person name="Yan M."/>
            <person name="Daum C."/>
            <person name="Ng V."/>
            <person name="Clum A."/>
            <person name="Steindorff A."/>
            <person name="Ohm R.A."/>
            <person name="Martin F."/>
            <person name="Silar P."/>
            <person name="Natvig D.O."/>
            <person name="Lalanne C."/>
            <person name="Gautier V."/>
            <person name="Ament-Velasquez S.L."/>
            <person name="Kruys A."/>
            <person name="Hutchinson M.I."/>
            <person name="Powell A.J."/>
            <person name="Barry K."/>
            <person name="Miller A.N."/>
            <person name="Grigoriev I.V."/>
            <person name="Debuchy R."/>
            <person name="Gladieux P."/>
            <person name="Hiltunen Thoren M."/>
            <person name="Johannesson H."/>
        </authorList>
    </citation>
    <scope>NUCLEOTIDE SEQUENCE</scope>
    <source>
        <strain evidence="2">CBS 990.96</strain>
    </source>
</reference>